<gene>
    <name evidence="1" type="ORF">AAY42_03245</name>
</gene>
<dbReference type="Proteomes" id="UP000050827">
    <property type="component" value="Unassembled WGS sequence"/>
</dbReference>
<name>A0A0Q0XJN1_9FLAO</name>
<dbReference type="RefSeq" id="WP_055392569.1">
    <property type="nucleotide sequence ID" value="NZ_LCTZ01000002.1"/>
</dbReference>
<dbReference type="InterPro" id="IPR036291">
    <property type="entry name" value="NAD(P)-bd_dom_sf"/>
</dbReference>
<dbReference type="EMBL" id="LCTZ01000002">
    <property type="protein sequence ID" value="KQC29020.1"/>
    <property type="molecule type" value="Genomic_DNA"/>
</dbReference>
<dbReference type="PATRIC" id="fig|1547436.3.peg.681"/>
<dbReference type="OrthoDB" id="9798632at2"/>
<dbReference type="SUPFAM" id="SSF51735">
    <property type="entry name" value="NAD(P)-binding Rossmann-fold domains"/>
    <property type="match status" value="1"/>
</dbReference>
<sequence>MKLKVIITGSTGMVGEGVLHECLQHPNVEKILVINRRPCGISNPKLFEIIHTDFFDFSQIENQLSGFNSCFFCLGVSSFRKKEQEYFSLTHTLTMYVAQKLIQFNPSMIFCYISSTGANSEKKGGQMWARIKGMTEDDLMKLPFKRVYMFRPAILNPTKGLKNYHKFYSVFKFFYPFFRLTFPKYVSTLKELGLAMINSATKGYEKQILEVSDIVKLSKQ</sequence>
<dbReference type="STRING" id="346185.AAY42_03245"/>
<evidence type="ECO:0000313" key="2">
    <source>
        <dbReference type="Proteomes" id="UP000050827"/>
    </source>
</evidence>
<evidence type="ECO:0000313" key="1">
    <source>
        <dbReference type="EMBL" id="KQC29020.1"/>
    </source>
</evidence>
<dbReference type="PANTHER" id="PTHR14097:SF8">
    <property type="entry name" value="NAD(P)-BINDING DOMAIN-CONTAINING PROTEIN"/>
    <property type="match status" value="1"/>
</dbReference>
<proteinExistence type="predicted"/>
<keyword evidence="2" id="KW-1185">Reference proteome</keyword>
<comment type="caution">
    <text evidence="1">The sequence shown here is derived from an EMBL/GenBank/DDBJ whole genome shotgun (WGS) entry which is preliminary data.</text>
</comment>
<organism evidence="1 2">
    <name type="scientific">Flagellimonas eckloniae</name>
    <dbReference type="NCBI Taxonomy" id="346185"/>
    <lineage>
        <taxon>Bacteria</taxon>
        <taxon>Pseudomonadati</taxon>
        <taxon>Bacteroidota</taxon>
        <taxon>Flavobacteriia</taxon>
        <taxon>Flavobacteriales</taxon>
        <taxon>Flavobacteriaceae</taxon>
        <taxon>Flagellimonas</taxon>
    </lineage>
</organism>
<dbReference type="Gene3D" id="3.40.50.720">
    <property type="entry name" value="NAD(P)-binding Rossmann-like Domain"/>
    <property type="match status" value="1"/>
</dbReference>
<accession>A0A0Q0XJN1</accession>
<dbReference type="AlphaFoldDB" id="A0A0Q0XJN1"/>
<dbReference type="PANTHER" id="PTHR14097">
    <property type="entry name" value="OXIDOREDUCTASE HTATIP2"/>
    <property type="match status" value="1"/>
</dbReference>
<reference evidence="1 2" key="1">
    <citation type="submission" date="2015-04" db="EMBL/GenBank/DDBJ databases">
        <title>Complete genome of flavobacterium.</title>
        <authorList>
            <person name="Kwon Y.M."/>
            <person name="Kim S.-J."/>
        </authorList>
    </citation>
    <scope>NUCLEOTIDE SEQUENCE [LARGE SCALE GENOMIC DNA]</scope>
    <source>
        <strain evidence="1 2">DK169</strain>
    </source>
</reference>
<protein>
    <submittedName>
        <fullName evidence="1">Epimerase</fullName>
    </submittedName>
</protein>